<dbReference type="EMBL" id="BGPR01057351">
    <property type="protein sequence ID" value="GBO33703.1"/>
    <property type="molecule type" value="Genomic_DNA"/>
</dbReference>
<organism evidence="2 3">
    <name type="scientific">Araneus ventricosus</name>
    <name type="common">Orbweaver spider</name>
    <name type="synonym">Epeira ventricosa</name>
    <dbReference type="NCBI Taxonomy" id="182803"/>
    <lineage>
        <taxon>Eukaryota</taxon>
        <taxon>Metazoa</taxon>
        <taxon>Ecdysozoa</taxon>
        <taxon>Arthropoda</taxon>
        <taxon>Chelicerata</taxon>
        <taxon>Arachnida</taxon>
        <taxon>Araneae</taxon>
        <taxon>Araneomorphae</taxon>
        <taxon>Entelegynae</taxon>
        <taxon>Araneoidea</taxon>
        <taxon>Araneidae</taxon>
        <taxon>Araneus</taxon>
    </lineage>
</organism>
<protein>
    <submittedName>
        <fullName evidence="2">Uncharacterized protein</fullName>
    </submittedName>
</protein>
<gene>
    <name evidence="2" type="ORF">AVEN_161028_1</name>
</gene>
<keyword evidence="3" id="KW-1185">Reference proteome</keyword>
<comment type="caution">
    <text evidence="2">The sequence shown here is derived from an EMBL/GenBank/DDBJ whole genome shotgun (WGS) entry which is preliminary data.</text>
</comment>
<evidence type="ECO:0000313" key="3">
    <source>
        <dbReference type="Proteomes" id="UP000499080"/>
    </source>
</evidence>
<dbReference type="AlphaFoldDB" id="A0A4Y2W7P3"/>
<evidence type="ECO:0000313" key="2">
    <source>
        <dbReference type="EMBL" id="GBO33703.1"/>
    </source>
</evidence>
<evidence type="ECO:0000256" key="1">
    <source>
        <dbReference type="SAM" id="MobiDB-lite"/>
    </source>
</evidence>
<name>A0A4Y2W7P3_ARAVE</name>
<sequence>MALEFARREGGHGLPYKGTRPAVWGDECSEIGLKFLPDYYLSTTVEYPVQKFSPTGYKIFPDAGAQHPRREAWPPPPSGATPARK</sequence>
<dbReference type="Proteomes" id="UP000499080">
    <property type="component" value="Unassembled WGS sequence"/>
</dbReference>
<accession>A0A4Y2W7P3</accession>
<proteinExistence type="predicted"/>
<feature type="region of interest" description="Disordered" evidence="1">
    <location>
        <begin position="60"/>
        <end position="85"/>
    </location>
</feature>
<reference evidence="2 3" key="1">
    <citation type="journal article" date="2019" name="Sci. Rep.">
        <title>Orb-weaving spider Araneus ventricosus genome elucidates the spidroin gene catalogue.</title>
        <authorList>
            <person name="Kono N."/>
            <person name="Nakamura H."/>
            <person name="Ohtoshi R."/>
            <person name="Moran D.A.P."/>
            <person name="Shinohara A."/>
            <person name="Yoshida Y."/>
            <person name="Fujiwara M."/>
            <person name="Mori M."/>
            <person name="Tomita M."/>
            <person name="Arakawa K."/>
        </authorList>
    </citation>
    <scope>NUCLEOTIDE SEQUENCE [LARGE SCALE GENOMIC DNA]</scope>
</reference>